<name>A0A1S8KMR3_9LACT</name>
<dbReference type="NCBIfam" id="NF001531">
    <property type="entry name" value="PRK00364.2-2"/>
    <property type="match status" value="1"/>
</dbReference>
<reference evidence="5 6" key="1">
    <citation type="submission" date="2017-01" db="EMBL/GenBank/DDBJ databases">
        <title>Complete Genome Sequence of Dolosigranulum pigrum isolated from a Patient with interstitial lung disease.</title>
        <authorList>
            <person name="Mukhopadhyay R."/>
            <person name="Joaquin J."/>
            <person name="Hogue R."/>
            <person name="Fitzgerald S."/>
            <person name="Jospin G."/>
            <person name="Eisen J.A."/>
            <person name="Chaturvedi V."/>
        </authorList>
    </citation>
    <scope>NUCLEOTIDE SEQUENCE [LARGE SCALE GENOMIC DNA]</scope>
    <source>
        <strain evidence="5 6">15S00348</strain>
    </source>
</reference>
<evidence type="ECO:0000256" key="4">
    <source>
        <dbReference type="RuleBase" id="RU000535"/>
    </source>
</evidence>
<evidence type="ECO:0000313" key="5">
    <source>
        <dbReference type="EMBL" id="OOL81028.1"/>
    </source>
</evidence>
<dbReference type="RefSeq" id="WP_077862533.1">
    <property type="nucleotide sequence ID" value="NZ_CP040408.1"/>
</dbReference>
<comment type="subcellular location">
    <subcellularLocation>
        <location evidence="3">Cytoplasm</location>
    </subcellularLocation>
</comment>
<dbReference type="NCBIfam" id="NF001533">
    <property type="entry name" value="PRK00364.2-4"/>
    <property type="match status" value="1"/>
</dbReference>
<evidence type="ECO:0000313" key="6">
    <source>
        <dbReference type="Proteomes" id="UP000190409"/>
    </source>
</evidence>
<protein>
    <recommendedName>
        <fullName evidence="3">Co-chaperonin GroES</fullName>
    </recommendedName>
    <alternativeName>
        <fullName evidence="3">10 kDa chaperonin</fullName>
    </alternativeName>
    <alternativeName>
        <fullName evidence="3">Chaperonin-10</fullName>
        <shortName evidence="3">Cpn10</shortName>
    </alternativeName>
</protein>
<dbReference type="SUPFAM" id="SSF50129">
    <property type="entry name" value="GroES-like"/>
    <property type="match status" value="1"/>
</dbReference>
<dbReference type="CDD" id="cd00320">
    <property type="entry name" value="cpn10"/>
    <property type="match status" value="1"/>
</dbReference>
<dbReference type="GO" id="GO:0005737">
    <property type="term" value="C:cytoplasm"/>
    <property type="evidence" value="ECO:0007669"/>
    <property type="project" value="UniProtKB-SubCell"/>
</dbReference>
<dbReference type="InterPro" id="IPR020818">
    <property type="entry name" value="Chaperonin_GroES"/>
</dbReference>
<keyword evidence="2 3" id="KW-0143">Chaperone</keyword>
<evidence type="ECO:0000256" key="3">
    <source>
        <dbReference type="HAMAP-Rule" id="MF_00580"/>
    </source>
</evidence>
<dbReference type="PRINTS" id="PR00297">
    <property type="entry name" value="CHAPERONIN10"/>
</dbReference>
<dbReference type="GO" id="GO:0005524">
    <property type="term" value="F:ATP binding"/>
    <property type="evidence" value="ECO:0007669"/>
    <property type="project" value="InterPro"/>
</dbReference>
<dbReference type="SMART" id="SM00883">
    <property type="entry name" value="Cpn10"/>
    <property type="match status" value="1"/>
</dbReference>
<comment type="function">
    <text evidence="3 4">Together with the chaperonin GroEL, plays an essential role in assisting protein folding. The GroEL-GroES system forms a nano-cage that allows encapsulation of the non-native substrate proteins and provides a physical environment optimized to promote and accelerate protein folding. GroES binds to the apical surface of the GroEL ring, thereby capping the opening of the GroEL channel.</text>
</comment>
<accession>A0A1S8KMR3</accession>
<sequence>MLKPLGNRVLLEVIKEEQKTQSGFVLPESAKDKPQTARVVAVGQGRLLDSGQRSEPIVAENDTVVFEKYAGTEVKDQGKDYLIVNESDIIAIVEG</sequence>
<dbReference type="InterPro" id="IPR018369">
    <property type="entry name" value="Chaprnonin_Cpn10_CS"/>
</dbReference>
<dbReference type="GO" id="GO:0051082">
    <property type="term" value="F:unfolded protein binding"/>
    <property type="evidence" value="ECO:0007669"/>
    <property type="project" value="TreeGrafter"/>
</dbReference>
<dbReference type="HAMAP" id="MF_00580">
    <property type="entry name" value="CH10"/>
    <property type="match status" value="1"/>
</dbReference>
<evidence type="ECO:0000256" key="2">
    <source>
        <dbReference type="ARBA" id="ARBA00023186"/>
    </source>
</evidence>
<dbReference type="EMBL" id="MUYF01000003">
    <property type="protein sequence ID" value="OOL81028.1"/>
    <property type="molecule type" value="Genomic_DNA"/>
</dbReference>
<comment type="caution">
    <text evidence="5">The sequence shown here is derived from an EMBL/GenBank/DDBJ whole genome shotgun (WGS) entry which is preliminary data.</text>
</comment>
<dbReference type="NCBIfam" id="NF001534">
    <property type="entry name" value="PRK00364.2-5"/>
    <property type="match status" value="1"/>
</dbReference>
<evidence type="ECO:0000256" key="1">
    <source>
        <dbReference type="ARBA" id="ARBA00006975"/>
    </source>
</evidence>
<dbReference type="FunFam" id="2.30.33.40:FF:000001">
    <property type="entry name" value="10 kDa chaperonin"/>
    <property type="match status" value="1"/>
</dbReference>
<gene>
    <name evidence="3" type="primary">groES</name>
    <name evidence="3" type="synonym">groS</name>
    <name evidence="5" type="ORF">BWX42_04030</name>
</gene>
<dbReference type="PANTHER" id="PTHR10772">
    <property type="entry name" value="10 KDA HEAT SHOCK PROTEIN"/>
    <property type="match status" value="1"/>
</dbReference>
<dbReference type="Proteomes" id="UP000190409">
    <property type="component" value="Unassembled WGS sequence"/>
</dbReference>
<dbReference type="Gene3D" id="2.30.33.40">
    <property type="entry name" value="GroES chaperonin"/>
    <property type="match status" value="1"/>
</dbReference>
<keyword evidence="3" id="KW-0963">Cytoplasm</keyword>
<dbReference type="GO" id="GO:0044183">
    <property type="term" value="F:protein folding chaperone"/>
    <property type="evidence" value="ECO:0007669"/>
    <property type="project" value="InterPro"/>
</dbReference>
<proteinExistence type="inferred from homology"/>
<dbReference type="PANTHER" id="PTHR10772:SF58">
    <property type="entry name" value="CO-CHAPERONIN GROES"/>
    <property type="match status" value="1"/>
</dbReference>
<dbReference type="InterPro" id="IPR037124">
    <property type="entry name" value="Chaperonin_GroES_sf"/>
</dbReference>
<dbReference type="Pfam" id="PF00166">
    <property type="entry name" value="Cpn10"/>
    <property type="match status" value="1"/>
</dbReference>
<dbReference type="GO" id="GO:0046872">
    <property type="term" value="F:metal ion binding"/>
    <property type="evidence" value="ECO:0007669"/>
    <property type="project" value="TreeGrafter"/>
</dbReference>
<dbReference type="AlphaFoldDB" id="A0A1S8KMR3"/>
<dbReference type="InterPro" id="IPR011032">
    <property type="entry name" value="GroES-like_sf"/>
</dbReference>
<organism evidence="5 6">
    <name type="scientific">Dolosigranulum pigrum</name>
    <dbReference type="NCBI Taxonomy" id="29394"/>
    <lineage>
        <taxon>Bacteria</taxon>
        <taxon>Bacillati</taxon>
        <taxon>Bacillota</taxon>
        <taxon>Bacilli</taxon>
        <taxon>Lactobacillales</taxon>
        <taxon>Carnobacteriaceae</taxon>
        <taxon>Dolosigranulum</taxon>
    </lineage>
</organism>
<dbReference type="GO" id="GO:0051087">
    <property type="term" value="F:protein-folding chaperone binding"/>
    <property type="evidence" value="ECO:0007669"/>
    <property type="project" value="TreeGrafter"/>
</dbReference>
<dbReference type="PROSITE" id="PS00681">
    <property type="entry name" value="CHAPERONINS_CPN10"/>
    <property type="match status" value="1"/>
</dbReference>
<comment type="similarity">
    <text evidence="1 3 4">Belongs to the GroES chaperonin family.</text>
</comment>
<comment type="subunit">
    <text evidence="3">Heptamer of 7 subunits arranged in a ring. Interacts with the chaperonin GroEL.</text>
</comment>